<protein>
    <recommendedName>
        <fullName evidence="5">Pentatricopeptide repeat-containing protein</fullName>
    </recommendedName>
</protein>
<feature type="repeat" description="PPR" evidence="2">
    <location>
        <begin position="250"/>
        <end position="284"/>
    </location>
</feature>
<comment type="caution">
    <text evidence="3">The sequence shown here is derived from an EMBL/GenBank/DDBJ whole genome shotgun (WGS) entry which is preliminary data.</text>
</comment>
<dbReference type="Pfam" id="PF13041">
    <property type="entry name" value="PPR_2"/>
    <property type="match status" value="3"/>
</dbReference>
<dbReference type="Pfam" id="PF20431">
    <property type="entry name" value="E_motif"/>
    <property type="match status" value="1"/>
</dbReference>
<organism evidence="3 4">
    <name type="scientific">Stephania cephalantha</name>
    <dbReference type="NCBI Taxonomy" id="152367"/>
    <lineage>
        <taxon>Eukaryota</taxon>
        <taxon>Viridiplantae</taxon>
        <taxon>Streptophyta</taxon>
        <taxon>Embryophyta</taxon>
        <taxon>Tracheophyta</taxon>
        <taxon>Spermatophyta</taxon>
        <taxon>Magnoliopsida</taxon>
        <taxon>Ranunculales</taxon>
        <taxon>Menispermaceae</taxon>
        <taxon>Menispermoideae</taxon>
        <taxon>Cissampelideae</taxon>
        <taxon>Stephania</taxon>
    </lineage>
</organism>
<dbReference type="Gene3D" id="1.25.40.10">
    <property type="entry name" value="Tetratricopeptide repeat domain"/>
    <property type="match status" value="3"/>
</dbReference>
<dbReference type="NCBIfam" id="TIGR00756">
    <property type="entry name" value="PPR"/>
    <property type="match status" value="4"/>
</dbReference>
<dbReference type="Pfam" id="PF01535">
    <property type="entry name" value="PPR"/>
    <property type="match status" value="3"/>
</dbReference>
<dbReference type="GO" id="GO:0009451">
    <property type="term" value="P:RNA modification"/>
    <property type="evidence" value="ECO:0007669"/>
    <property type="project" value="InterPro"/>
</dbReference>
<dbReference type="FunFam" id="1.25.40.10:FF:000348">
    <property type="entry name" value="Pentatricopeptide repeat-containing protein chloroplastic"/>
    <property type="match status" value="1"/>
</dbReference>
<keyword evidence="1" id="KW-0677">Repeat</keyword>
<dbReference type="InterPro" id="IPR011990">
    <property type="entry name" value="TPR-like_helical_dom_sf"/>
</dbReference>
<gene>
    <name evidence="3" type="ORF">Scep_020461</name>
</gene>
<feature type="repeat" description="PPR" evidence="2">
    <location>
        <begin position="219"/>
        <end position="249"/>
    </location>
</feature>
<evidence type="ECO:0000256" key="2">
    <source>
        <dbReference type="PROSITE-ProRule" id="PRU00708"/>
    </source>
</evidence>
<feature type="repeat" description="PPR" evidence="2">
    <location>
        <begin position="149"/>
        <end position="183"/>
    </location>
</feature>
<dbReference type="AlphaFoldDB" id="A0AAP0NMG5"/>
<evidence type="ECO:0000256" key="1">
    <source>
        <dbReference type="ARBA" id="ARBA00022737"/>
    </source>
</evidence>
<accession>A0AAP0NMG5</accession>
<dbReference type="InterPro" id="IPR046848">
    <property type="entry name" value="E_motif"/>
</dbReference>
<dbReference type="InterPro" id="IPR046960">
    <property type="entry name" value="PPR_At4g14850-like_plant"/>
</dbReference>
<dbReference type="Proteomes" id="UP001419268">
    <property type="component" value="Unassembled WGS sequence"/>
</dbReference>
<evidence type="ECO:0000313" key="4">
    <source>
        <dbReference type="Proteomes" id="UP001419268"/>
    </source>
</evidence>
<proteinExistence type="predicted"/>
<dbReference type="EMBL" id="JBBNAG010000008">
    <property type="protein sequence ID" value="KAK9112942.1"/>
    <property type="molecule type" value="Genomic_DNA"/>
</dbReference>
<name>A0AAP0NMG5_9MAGN</name>
<dbReference type="FunFam" id="1.25.40.10:FF:000090">
    <property type="entry name" value="Pentatricopeptide repeat-containing protein, chloroplastic"/>
    <property type="match status" value="1"/>
</dbReference>
<dbReference type="PANTHER" id="PTHR47926">
    <property type="entry name" value="PENTATRICOPEPTIDE REPEAT-CONTAINING PROTEIN"/>
    <property type="match status" value="1"/>
</dbReference>
<sequence length="536" mass="59250">MDLACSIFSQIPHPTSFVWTSMIRGFAENGPRHQSIQFYADMHRKGANANYLTYPFVFKACSSVKAMLEGEQIHAHVHKFGFRSDTYVSNGLLDLYSKCGRGVDEARKLYDEMPDRTMVSHTSMISGYLGIGDLGSALSIFERVIEGADVVLWSVMIAGYAQNGAPDEALRLFFQMQGVGVRPNSFTMVSVLSACSQLGDFETGQQVHELMVRIGIEMNTIVYTSLLDMYIKGGFVDKALKLFDKMEGKDIVSWNSLINGYSMNGFAKEALEVFRGMQDFGLEPNGVTLLGALSACAQLGALEKGREIDHLVEKLGFSSDLSIGTALIDMYTKSASVSDAYRVFRRFDSRDVVMWSAMISGCATNGHFKEAMSLFVGMLKSGFRPNEVTFLGLLVACLHGGWIIEGYDLFNSMTRDHDVQPRMEHYACMVDLLGRAGKLDEAKSFISSMPIEPGVSVWGALLAACTIHQNTEIGEFAARQLASLEPASDENYVLMSNIYAAKSRWEDVQNTRTSMKHLGAHKRPAFSWIEVGGKDS</sequence>
<feature type="repeat" description="PPR" evidence="2">
    <location>
        <begin position="15"/>
        <end position="49"/>
    </location>
</feature>
<feature type="repeat" description="PPR" evidence="2">
    <location>
        <begin position="351"/>
        <end position="385"/>
    </location>
</feature>
<dbReference type="PROSITE" id="PS51375">
    <property type="entry name" value="PPR"/>
    <property type="match status" value="7"/>
</dbReference>
<evidence type="ECO:0008006" key="5">
    <source>
        <dbReference type="Google" id="ProtNLM"/>
    </source>
</evidence>
<keyword evidence="4" id="KW-1185">Reference proteome</keyword>
<dbReference type="InterPro" id="IPR002885">
    <property type="entry name" value="PPR_rpt"/>
</dbReference>
<reference evidence="3 4" key="1">
    <citation type="submission" date="2024-01" db="EMBL/GenBank/DDBJ databases">
        <title>Genome assemblies of Stephania.</title>
        <authorList>
            <person name="Yang L."/>
        </authorList>
    </citation>
    <scope>NUCLEOTIDE SEQUENCE [LARGE SCALE GENOMIC DNA]</scope>
    <source>
        <strain evidence="3">JXDWG</strain>
        <tissue evidence="3">Leaf</tissue>
    </source>
</reference>
<evidence type="ECO:0000313" key="3">
    <source>
        <dbReference type="EMBL" id="KAK9112942.1"/>
    </source>
</evidence>
<dbReference type="GO" id="GO:0003723">
    <property type="term" value="F:RNA binding"/>
    <property type="evidence" value="ECO:0007669"/>
    <property type="project" value="InterPro"/>
</dbReference>
<feature type="repeat" description="PPR" evidence="2">
    <location>
        <begin position="85"/>
        <end position="120"/>
    </location>
</feature>
<feature type="repeat" description="PPR" evidence="2">
    <location>
        <begin position="184"/>
        <end position="218"/>
    </location>
</feature>
<dbReference type="Pfam" id="PF12854">
    <property type="entry name" value="PPR_1"/>
    <property type="match status" value="1"/>
</dbReference>